<evidence type="ECO:0000313" key="4">
    <source>
        <dbReference type="Proteomes" id="UP001472866"/>
    </source>
</evidence>
<feature type="region of interest" description="Disordered" evidence="2">
    <location>
        <begin position="279"/>
        <end position="408"/>
    </location>
</feature>
<feature type="compositionally biased region" description="Polar residues" evidence="2">
    <location>
        <begin position="593"/>
        <end position="603"/>
    </location>
</feature>
<name>A0AAX4PIM8_9CHLO</name>
<evidence type="ECO:0000256" key="1">
    <source>
        <dbReference type="SAM" id="Coils"/>
    </source>
</evidence>
<feature type="compositionally biased region" description="Basic and acidic residues" evidence="2">
    <location>
        <begin position="611"/>
        <end position="628"/>
    </location>
</feature>
<protein>
    <submittedName>
        <fullName evidence="3">Uncharacterized protein</fullName>
    </submittedName>
</protein>
<evidence type="ECO:0000313" key="3">
    <source>
        <dbReference type="EMBL" id="WZN65898.1"/>
    </source>
</evidence>
<keyword evidence="4" id="KW-1185">Reference proteome</keyword>
<feature type="compositionally biased region" description="Basic and acidic residues" evidence="2">
    <location>
        <begin position="659"/>
        <end position="698"/>
    </location>
</feature>
<dbReference type="EMBL" id="CP151513">
    <property type="protein sequence ID" value="WZN65898.1"/>
    <property type="molecule type" value="Genomic_DNA"/>
</dbReference>
<feature type="region of interest" description="Disordered" evidence="2">
    <location>
        <begin position="582"/>
        <end position="628"/>
    </location>
</feature>
<feature type="region of interest" description="Disordered" evidence="2">
    <location>
        <begin position="807"/>
        <end position="860"/>
    </location>
</feature>
<feature type="coiled-coil region" evidence="1">
    <location>
        <begin position="5"/>
        <end position="32"/>
    </location>
</feature>
<feature type="compositionally biased region" description="Gly residues" evidence="2">
    <location>
        <begin position="1149"/>
        <end position="1159"/>
    </location>
</feature>
<feature type="region of interest" description="Disordered" evidence="2">
    <location>
        <begin position="1010"/>
        <end position="1159"/>
    </location>
</feature>
<dbReference type="AlphaFoldDB" id="A0AAX4PIM8"/>
<feature type="compositionally biased region" description="Polar residues" evidence="2">
    <location>
        <begin position="1045"/>
        <end position="1059"/>
    </location>
</feature>
<organism evidence="3 4">
    <name type="scientific">Chloropicon roscoffensis</name>
    <dbReference type="NCBI Taxonomy" id="1461544"/>
    <lineage>
        <taxon>Eukaryota</taxon>
        <taxon>Viridiplantae</taxon>
        <taxon>Chlorophyta</taxon>
        <taxon>Chloropicophyceae</taxon>
        <taxon>Chloropicales</taxon>
        <taxon>Chloropicaceae</taxon>
        <taxon>Chloropicon</taxon>
    </lineage>
</organism>
<dbReference type="Proteomes" id="UP001472866">
    <property type="component" value="Chromosome 13"/>
</dbReference>
<feature type="region of interest" description="Disordered" evidence="2">
    <location>
        <begin position="644"/>
        <end position="774"/>
    </location>
</feature>
<keyword evidence="1" id="KW-0175">Coiled coil</keyword>
<feature type="region of interest" description="Disordered" evidence="2">
    <location>
        <begin position="219"/>
        <end position="259"/>
    </location>
</feature>
<gene>
    <name evidence="3" type="ORF">HKI87_13g74600</name>
</gene>
<proteinExistence type="predicted"/>
<feature type="compositionally biased region" description="Acidic residues" evidence="2">
    <location>
        <begin position="841"/>
        <end position="859"/>
    </location>
</feature>
<feature type="region of interest" description="Disordered" evidence="2">
    <location>
        <begin position="38"/>
        <end position="81"/>
    </location>
</feature>
<sequence>MVGALKALRAERARYRRELDDYRREAAAALRSLPPSVPRVEVERPGPPEELQGILAEAVRNSQTRKGKGKRSGAPRSPDTAVWKDVSNVLESSERHLPVAEKYFKRVFGLIRDPDSLAEGESLWKEEDEVVARTPVEASQAGASDRTPVGEGAGAGAGEAKGSVEVAAEEDEAPAEAVAFTPLVIDHTKKRRDGGEGDGRTVRPLVQRATISSPAVPTLEVRSGAGAAAGEGTTTGFSAQSSARRASDSADSEVPSTAREIRRKAQEFLVELDLLQQLGTNPQATIQVPFKPRPAGDEPRPEGPAAEAGGPPKVSVASSPIAPEASAGAGRPAEGEEDLSSEAQSSLEDWGDEGQRVGRQSRSRAAKGGQDGAQTRPNFLSDVLQSGSGEAGGKAAGDQGTEQRSSFSLQLERADEEMYGKLGIGTHDVASAADRIVEGSSLAPAATVVERLLGGAYDYQGMHLEVSSTSARLERIRARVSKPSGPLFDFDASFDEYFHGDGPQPASGDAEASRDFIANTIDDLFASEGPVLEVSKQEHGGMVLVSDFFDIPKGLQRLASRNFYGPAVPKGARVTRETRPDFAPPAAAAGAATSSQPQGTPAQPSVAEASEQDRAASARVRSLVEEGGKAKAAAAALLTQLRDDREEARAARERRRKEVAKPRPAEPRAGAPEREVPPSTEEVRALTPRKEQVRDRTPAAEVPAAEAPRVEDKGASPSSEGSAQTSGSDGSYDKSKYQGKKGKRSQARDPIRALADFAAPSELAPAPRNASEDVEIRLRRLEEKMKRTAMEAGGLAPEPSVAAIPRQEAAVDSQVQTETASVHWVEQSVQTDTPPRLVAAEAEEEEEEEEVSVVDEVDEEPHFDQVCDLGMTDIAPESGEAEGFEVVSLRFDGESEDPPPLETRIAMVREAQAQFKQEVTLDSVVEEILGRILSEELEKDLAKDGTVTSDDVDKVVHGEISRMWKSAQANPGRQVEYSDEFNETFLAHALLATLTGPQGAAFDFVDAPQDMEDLEFTGDGPGGAGRPERPPTPVRSAWGDDGASFSGQPAQGRSATSTAMRRFDPESAPESAAETDDTTSETLESPPAYHDAGSTSSSGGGPRTPPTPATPRNFEEILSSVESKLKAFEPPSGASRDAASGGVVRRLDLGGGAGSGGEG</sequence>
<accession>A0AAX4PIM8</accession>
<reference evidence="3 4" key="1">
    <citation type="submission" date="2024-03" db="EMBL/GenBank/DDBJ databases">
        <title>Complete genome sequence of the green alga Chloropicon roscoffensis RCC1871.</title>
        <authorList>
            <person name="Lemieux C."/>
            <person name="Pombert J.-F."/>
            <person name="Otis C."/>
            <person name="Turmel M."/>
        </authorList>
    </citation>
    <scope>NUCLEOTIDE SEQUENCE [LARGE SCALE GENOMIC DNA]</scope>
    <source>
        <strain evidence="3 4">RCC1871</strain>
    </source>
</reference>
<feature type="compositionally biased region" description="Low complexity" evidence="2">
    <location>
        <begin position="303"/>
        <end position="312"/>
    </location>
</feature>
<evidence type="ECO:0000256" key="2">
    <source>
        <dbReference type="SAM" id="MobiDB-lite"/>
    </source>
</evidence>
<feature type="compositionally biased region" description="Polar residues" evidence="2">
    <location>
        <begin position="716"/>
        <end position="729"/>
    </location>
</feature>
<feature type="compositionally biased region" description="Basic residues" evidence="2">
    <location>
        <begin position="63"/>
        <end position="73"/>
    </location>
</feature>
<feature type="compositionally biased region" description="Low complexity" evidence="2">
    <location>
        <begin position="224"/>
        <end position="244"/>
    </location>
</feature>
<feature type="region of interest" description="Disordered" evidence="2">
    <location>
        <begin position="135"/>
        <end position="204"/>
    </location>
</feature>